<name>A0AAV2M9G4_KNICA</name>
<feature type="compositionally biased region" description="Polar residues" evidence="1">
    <location>
        <begin position="245"/>
        <end position="255"/>
    </location>
</feature>
<evidence type="ECO:0000256" key="1">
    <source>
        <dbReference type="SAM" id="MobiDB-lite"/>
    </source>
</evidence>
<dbReference type="EMBL" id="OZ035829">
    <property type="protein sequence ID" value="CAL1609989.1"/>
    <property type="molecule type" value="Genomic_DNA"/>
</dbReference>
<evidence type="ECO:0000313" key="3">
    <source>
        <dbReference type="Proteomes" id="UP001497482"/>
    </source>
</evidence>
<evidence type="ECO:0000313" key="2">
    <source>
        <dbReference type="EMBL" id="CAL1609989.1"/>
    </source>
</evidence>
<dbReference type="SUPFAM" id="SSF69349">
    <property type="entry name" value="Phage fibre proteins"/>
    <property type="match status" value="1"/>
</dbReference>
<gene>
    <name evidence="2" type="ORF">KC01_LOCUS36659</name>
</gene>
<keyword evidence="3" id="KW-1185">Reference proteome</keyword>
<feature type="compositionally biased region" description="Basic residues" evidence="1">
    <location>
        <begin position="53"/>
        <end position="62"/>
    </location>
</feature>
<dbReference type="Proteomes" id="UP001497482">
    <property type="component" value="Chromosome 7"/>
</dbReference>
<sequence length="255" mass="27028">MSNIIMDKNMDGRHVFNPPRPLAPPVRLWPLIGQCPLTYLRSAVLCNNNSSAAHRRNTHRTHTGAARTTRSSPTHARKPPRGQQPHPAAPPGCSRGSPEASPGARLQTAASSSISCYSVAPPPHFLIRCCLPAAHDQRSHCPALGSDSGLDTSKTETQGSQSEEVQGSQSEEVQGSQSEEVQGSQSEGVQGSQSEGVQGSQSEEVQGSQSEGVQGSQSEGVQGSPSEGVQGSQPEEAEEDWILLNYQSESYKPLG</sequence>
<feature type="compositionally biased region" description="Low complexity" evidence="1">
    <location>
        <begin position="158"/>
        <end position="229"/>
    </location>
</feature>
<accession>A0AAV2M9G4</accession>
<reference evidence="2 3" key="1">
    <citation type="submission" date="2024-04" db="EMBL/GenBank/DDBJ databases">
        <authorList>
            <person name="Waldvogel A.-M."/>
            <person name="Schoenle A."/>
        </authorList>
    </citation>
    <scope>NUCLEOTIDE SEQUENCE [LARGE SCALE GENOMIC DNA]</scope>
</reference>
<proteinExistence type="predicted"/>
<feature type="region of interest" description="Disordered" evidence="1">
    <location>
        <begin position="51"/>
        <end position="106"/>
    </location>
</feature>
<dbReference type="AlphaFoldDB" id="A0AAV2M9G4"/>
<protein>
    <submittedName>
        <fullName evidence="2">Uncharacterized protein</fullName>
    </submittedName>
</protein>
<feature type="region of interest" description="Disordered" evidence="1">
    <location>
        <begin position="137"/>
        <end position="255"/>
    </location>
</feature>
<organism evidence="2 3">
    <name type="scientific">Knipowitschia caucasica</name>
    <name type="common">Caucasian dwarf goby</name>
    <name type="synonym">Pomatoschistus caucasicus</name>
    <dbReference type="NCBI Taxonomy" id="637954"/>
    <lineage>
        <taxon>Eukaryota</taxon>
        <taxon>Metazoa</taxon>
        <taxon>Chordata</taxon>
        <taxon>Craniata</taxon>
        <taxon>Vertebrata</taxon>
        <taxon>Euteleostomi</taxon>
        <taxon>Actinopterygii</taxon>
        <taxon>Neopterygii</taxon>
        <taxon>Teleostei</taxon>
        <taxon>Neoteleostei</taxon>
        <taxon>Acanthomorphata</taxon>
        <taxon>Gobiaria</taxon>
        <taxon>Gobiiformes</taxon>
        <taxon>Gobioidei</taxon>
        <taxon>Gobiidae</taxon>
        <taxon>Gobiinae</taxon>
        <taxon>Knipowitschia</taxon>
    </lineage>
</organism>